<protein>
    <submittedName>
        <fullName evidence="2">Phage holin family protein</fullName>
    </submittedName>
</protein>
<evidence type="ECO:0000313" key="2">
    <source>
        <dbReference type="EMBL" id="MER6984418.1"/>
    </source>
</evidence>
<name>A0ABV1WJQ9_9ACTN</name>
<feature type="non-terminal residue" evidence="2">
    <location>
        <position position="163"/>
    </location>
</feature>
<evidence type="ECO:0000313" key="3">
    <source>
        <dbReference type="Proteomes" id="UP001458415"/>
    </source>
</evidence>
<gene>
    <name evidence="2" type="ORF">ABT317_47615</name>
</gene>
<organism evidence="2 3">
    <name type="scientific">Streptomyces carpinensis</name>
    <dbReference type="NCBI Taxonomy" id="66369"/>
    <lineage>
        <taxon>Bacteria</taxon>
        <taxon>Bacillati</taxon>
        <taxon>Actinomycetota</taxon>
        <taxon>Actinomycetes</taxon>
        <taxon>Kitasatosporales</taxon>
        <taxon>Streptomycetaceae</taxon>
        <taxon>Streptomyces</taxon>
    </lineage>
</organism>
<dbReference type="Pfam" id="PF04020">
    <property type="entry name" value="Phage_holin_4_2"/>
    <property type="match status" value="1"/>
</dbReference>
<dbReference type="Proteomes" id="UP001458415">
    <property type="component" value="Unassembled WGS sequence"/>
</dbReference>
<dbReference type="EMBL" id="JBEPCU010001807">
    <property type="protein sequence ID" value="MER6984418.1"/>
    <property type="molecule type" value="Genomic_DNA"/>
</dbReference>
<proteinExistence type="predicted"/>
<keyword evidence="1" id="KW-1133">Transmembrane helix</keyword>
<feature type="transmembrane region" description="Helical" evidence="1">
    <location>
        <begin position="114"/>
        <end position="135"/>
    </location>
</feature>
<feature type="transmembrane region" description="Helical" evidence="1">
    <location>
        <begin position="46"/>
        <end position="68"/>
    </location>
</feature>
<feature type="transmembrane region" description="Helical" evidence="1">
    <location>
        <begin position="12"/>
        <end position="34"/>
    </location>
</feature>
<feature type="transmembrane region" description="Helical" evidence="1">
    <location>
        <begin position="75"/>
        <end position="102"/>
    </location>
</feature>
<sequence>MRGGWWRRAASQVGRSVAVWGVSTVTMLVLAGILPDFQLQSADGDSATTIAVTAALGAGAFGLLSAVVWPLLVRLLLLVPALVLGLLVFFLNGSLLLLALRINPSGQPEAAPETAVIVAAVMSAVASATGAALAVRDDEAFRRRLHRIADRRRGRRPPCVSTP</sequence>
<accession>A0ABV1WJQ9</accession>
<reference evidence="2 3" key="1">
    <citation type="submission" date="2024-06" db="EMBL/GenBank/DDBJ databases">
        <title>The Natural Products Discovery Center: Release of the First 8490 Sequenced Strains for Exploring Actinobacteria Biosynthetic Diversity.</title>
        <authorList>
            <person name="Kalkreuter E."/>
            <person name="Kautsar S.A."/>
            <person name="Yang D."/>
            <person name="Bader C.D."/>
            <person name="Teijaro C.N."/>
            <person name="Fluegel L."/>
            <person name="Davis C.M."/>
            <person name="Simpson J.R."/>
            <person name="Lauterbach L."/>
            <person name="Steele A.D."/>
            <person name="Gui C."/>
            <person name="Meng S."/>
            <person name="Li G."/>
            <person name="Viehrig K."/>
            <person name="Ye F."/>
            <person name="Su P."/>
            <person name="Kiefer A.F."/>
            <person name="Nichols A."/>
            <person name="Cepeda A.J."/>
            <person name="Yan W."/>
            <person name="Fan B."/>
            <person name="Jiang Y."/>
            <person name="Adhikari A."/>
            <person name="Zheng C.-J."/>
            <person name="Schuster L."/>
            <person name="Cowan T.M."/>
            <person name="Smanski M.J."/>
            <person name="Chevrette M.G."/>
            <person name="De Carvalho L.P.S."/>
            <person name="Shen B."/>
        </authorList>
    </citation>
    <scope>NUCLEOTIDE SEQUENCE [LARGE SCALE GENOMIC DNA]</scope>
    <source>
        <strain evidence="2 3">NPDC000634</strain>
    </source>
</reference>
<evidence type="ECO:0000256" key="1">
    <source>
        <dbReference type="SAM" id="Phobius"/>
    </source>
</evidence>
<comment type="caution">
    <text evidence="2">The sequence shown here is derived from an EMBL/GenBank/DDBJ whole genome shotgun (WGS) entry which is preliminary data.</text>
</comment>
<keyword evidence="3" id="KW-1185">Reference proteome</keyword>
<keyword evidence="1" id="KW-0812">Transmembrane</keyword>
<dbReference type="InterPro" id="IPR007165">
    <property type="entry name" value="Phage_holin_4_2"/>
</dbReference>
<keyword evidence="1" id="KW-0472">Membrane</keyword>